<dbReference type="AlphaFoldDB" id="A0AAV0U7A5"/>
<name>A0AAV0U7A5_HYABA</name>
<proteinExistence type="predicted"/>
<dbReference type="Proteomes" id="UP001162031">
    <property type="component" value="Unassembled WGS sequence"/>
</dbReference>
<evidence type="ECO:0008006" key="3">
    <source>
        <dbReference type="Google" id="ProtNLM"/>
    </source>
</evidence>
<dbReference type="EMBL" id="CANTFL010001123">
    <property type="protein sequence ID" value="CAI5731948.1"/>
    <property type="molecule type" value="Genomic_DNA"/>
</dbReference>
<protein>
    <recommendedName>
        <fullName evidence="3">Spindle pole body component</fullName>
    </recommendedName>
</protein>
<gene>
    <name evidence="1" type="ORF">HBR001_LOCUS5364</name>
</gene>
<evidence type="ECO:0000313" key="2">
    <source>
        <dbReference type="Proteomes" id="UP001162031"/>
    </source>
</evidence>
<comment type="caution">
    <text evidence="1">The sequence shown here is derived from an EMBL/GenBank/DDBJ whole genome shotgun (WGS) entry which is preliminary data.</text>
</comment>
<evidence type="ECO:0000313" key="1">
    <source>
        <dbReference type="EMBL" id="CAI5731948.1"/>
    </source>
</evidence>
<accession>A0AAV0U7A5</accession>
<organism evidence="1 2">
    <name type="scientific">Hyaloperonospora brassicae</name>
    <name type="common">Brassica downy mildew</name>
    <name type="synonym">Peronospora brassicae</name>
    <dbReference type="NCBI Taxonomy" id="162125"/>
    <lineage>
        <taxon>Eukaryota</taxon>
        <taxon>Sar</taxon>
        <taxon>Stramenopiles</taxon>
        <taxon>Oomycota</taxon>
        <taxon>Peronosporomycetes</taxon>
        <taxon>Peronosporales</taxon>
        <taxon>Peronosporaceae</taxon>
        <taxon>Hyaloperonospora</taxon>
    </lineage>
</organism>
<reference evidence="1" key="1">
    <citation type="submission" date="2022-12" db="EMBL/GenBank/DDBJ databases">
        <authorList>
            <person name="Webb A."/>
        </authorList>
    </citation>
    <scope>NUCLEOTIDE SEQUENCE</scope>
    <source>
        <strain evidence="1">Hp1</strain>
    </source>
</reference>
<sequence>MPGTPPLLPLEVSSASFFRLECSHPQLFQSEYKRSNRTKGLKILRCFPHCCPEHIDRSYCGTSLSVRVDLSVSPSAASAEPLPCENIAVFARFEAVNDVSLRPSECVEVETMVAGTQSEDNLEGQWVEGIRDRPSGLVTTLRAPGTSSDEQILLVFHLNGKPFSRWYYDWESGANKAQRLMKHVLKAYVFEHCAVDANDDFVSFTSRQAYKQLYRVLHVVSSPEFTVISYRRAPSDPYHTALLPPHSIPGDEMLTHEDTRLSHTSMAVKVEPSLAQTDQVTLERSPEVPAQLSPSTGVYGQNSAAFRLEYSHVVIMSVAKNLALAYSFARWLPVSAYSPIFDELVEVAKHSFQEAFVEVPGNLGKLNNLMQLLYEHIQSQKENVLHWTKVSQQFETLLLVLAQGLKWMFSKETRTWIHTFLRQNARSLLDKRALRACFVIFIHKLQDRLEKQVLVHTKLRSLENVADEVIAVVYSNSYFHARRSQVRQILSGQDVIGWNAFVAQMRETYVSVSGYPRAPRSLARRQRGHACDSSNGLLSLIERSWNTEWILDVDEVWWQPSQPAVKAGDDYSANSDKFAVPVNNAATTTTTDDVASDDSLSVLTIFQLISQILRLELVLDIQSSTLHLRSKLSVAGPLDFMRVVLDGKERTFSQFPNGVASAINPGAHGDYVGEMRVEGPDRLVAYLQIFSWSVSGDDSSYNICARIECWHSRRLCISGDVLATTLSGALEDGGGAAFFGEMPLWKKQEAVLRAHEASLLKDSSSVGPWRELGKFRLSYATM</sequence>
<keyword evidence="2" id="KW-1185">Reference proteome</keyword>